<evidence type="ECO:0000256" key="2">
    <source>
        <dbReference type="ARBA" id="ARBA00022737"/>
    </source>
</evidence>
<dbReference type="InterPro" id="IPR000436">
    <property type="entry name" value="Sushi_SCR_CCP_dom"/>
</dbReference>
<dbReference type="PANTHER" id="PTHR45656:SF4">
    <property type="entry name" value="PROTEIN CBR-CLEC-78"/>
    <property type="match status" value="1"/>
</dbReference>
<dbReference type="PROSITE" id="PS01180">
    <property type="entry name" value="CUB"/>
    <property type="match status" value="1"/>
</dbReference>
<evidence type="ECO:0000313" key="11">
    <source>
        <dbReference type="Proteomes" id="UP000694865"/>
    </source>
</evidence>
<dbReference type="InterPro" id="IPR035914">
    <property type="entry name" value="Sperma_CUB_dom_sf"/>
</dbReference>
<dbReference type="Proteomes" id="UP000694865">
    <property type="component" value="Unplaced"/>
</dbReference>
<dbReference type="CDD" id="cd00041">
    <property type="entry name" value="CUB"/>
    <property type="match status" value="1"/>
</dbReference>
<keyword evidence="11" id="KW-1185">Reference proteome</keyword>
<comment type="caution">
    <text evidence="4">Lacks conserved residue(s) required for the propagation of feature annotation.</text>
</comment>
<dbReference type="Pfam" id="PF00084">
    <property type="entry name" value="Sushi"/>
    <property type="match status" value="2"/>
</dbReference>
<feature type="region of interest" description="Disordered" evidence="6">
    <location>
        <begin position="466"/>
        <end position="510"/>
    </location>
</feature>
<dbReference type="Gene3D" id="2.10.70.10">
    <property type="entry name" value="Complement Module, domain 1"/>
    <property type="match status" value="1"/>
</dbReference>
<dbReference type="Gene3D" id="2.60.120.290">
    <property type="entry name" value="Spermadhesin, CUB domain"/>
    <property type="match status" value="1"/>
</dbReference>
<dbReference type="PRINTS" id="PR00258">
    <property type="entry name" value="SPERACTRCPTR"/>
</dbReference>
<keyword evidence="1" id="KW-0732">Signal</keyword>
<dbReference type="Gene3D" id="3.10.250.10">
    <property type="entry name" value="SRCR-like domain"/>
    <property type="match status" value="1"/>
</dbReference>
<dbReference type="PROSITE" id="PS50287">
    <property type="entry name" value="SRCR_2"/>
    <property type="match status" value="1"/>
</dbReference>
<dbReference type="SMART" id="SM00202">
    <property type="entry name" value="SR"/>
    <property type="match status" value="1"/>
</dbReference>
<gene>
    <name evidence="12" type="primary">LOC102804394</name>
</gene>
<dbReference type="InterPro" id="IPR001190">
    <property type="entry name" value="SRCR"/>
</dbReference>
<keyword evidence="3 4" id="KW-1015">Disulfide bond</keyword>
<dbReference type="InterPro" id="IPR051277">
    <property type="entry name" value="SEZ6_CSMD_C4BPB_Regulators"/>
</dbReference>
<accession>A0ABM0MUI2</accession>
<keyword evidence="2" id="KW-0677">Repeat</keyword>
<sequence length="643" mass="70871">DVRLSGGQTPFQGRVEIRRDNGEWGMVCAMNAQKWDSMEARVVCKQLGFVDAMWTWSNSKYGVSNLPVSECGISCDVSATSLNNCTISSTGSCNNCQDKHAGVTCYFPGFLGRYKEGNPNRIFQTSSNMYTIGNSITTIQGCIQTCRDNSKPIAVLASADECYCGDDDTDYQQYGEAVPGEMINEYVFYGTLQCSGDNGTEPYIQGCGGDYQLDVYDTTIGACGGQYTGDSGYIYSPNFPGKYPDNQNCIWTITVEDNHIIQLSILMAKISTGDYLDIRDGDDVTAPQITWNSMTVYSSGNILWLQFYSNSDMNTDLGFALTYQALPQCSKPHPVYSNVIMTPSPLSDYFNPGDSITFRCTTGYILNGVSVITCQDDGQWNSSVPTCTDDGQWNSSVSTCTSEMINIALQLDEQLVIQNCILNGVSVITCQDDGQWNSSVPTCTVITSVSTPSSITILKMTDTTHKSELNGESKSTDDTSKYSSTPSGDNSFVHDTTFKPSVSSSESNEDMCEKQFNQTGTSLSVYVGVSFAVIIIVIIPIVVLMSIFLCRRVRLKSADEREMTNLGETSNRTYQDLITDVHPNDKDNLDKNEYQSLNIHDEQNKTEMEYVNTPKPGAYEELAIRSEVIEQKKDVGNVQWAIT</sequence>
<evidence type="ECO:0000256" key="7">
    <source>
        <dbReference type="SAM" id="Phobius"/>
    </source>
</evidence>
<feature type="disulfide bond" evidence="4">
    <location>
        <begin position="44"/>
        <end position="105"/>
    </location>
</feature>
<keyword evidence="7" id="KW-1133">Transmembrane helix</keyword>
<evidence type="ECO:0000313" key="12">
    <source>
        <dbReference type="RefSeq" id="XP_006823673.1"/>
    </source>
</evidence>
<evidence type="ECO:0000256" key="4">
    <source>
        <dbReference type="PROSITE-ProRule" id="PRU00196"/>
    </source>
</evidence>
<dbReference type="Pfam" id="PF00530">
    <property type="entry name" value="SRCR"/>
    <property type="match status" value="1"/>
</dbReference>
<feature type="compositionally biased region" description="Polar residues" evidence="6">
    <location>
        <begin position="488"/>
        <end position="506"/>
    </location>
</feature>
<evidence type="ECO:0000256" key="5">
    <source>
        <dbReference type="PROSITE-ProRule" id="PRU00302"/>
    </source>
</evidence>
<keyword evidence="5" id="KW-0768">Sushi</keyword>
<organism evidence="11 12">
    <name type="scientific">Saccoglossus kowalevskii</name>
    <name type="common">Acorn worm</name>
    <dbReference type="NCBI Taxonomy" id="10224"/>
    <lineage>
        <taxon>Eukaryota</taxon>
        <taxon>Metazoa</taxon>
        <taxon>Hemichordata</taxon>
        <taxon>Enteropneusta</taxon>
        <taxon>Harrimaniidae</taxon>
        <taxon>Saccoglossus</taxon>
    </lineage>
</organism>
<feature type="transmembrane region" description="Helical" evidence="7">
    <location>
        <begin position="523"/>
        <end position="549"/>
    </location>
</feature>
<feature type="compositionally biased region" description="Basic and acidic residues" evidence="6">
    <location>
        <begin position="466"/>
        <end position="480"/>
    </location>
</feature>
<feature type="non-terminal residue" evidence="12">
    <location>
        <position position="1"/>
    </location>
</feature>
<evidence type="ECO:0000256" key="1">
    <source>
        <dbReference type="ARBA" id="ARBA00022729"/>
    </source>
</evidence>
<dbReference type="InterPro" id="IPR035976">
    <property type="entry name" value="Sushi/SCR/CCP_sf"/>
</dbReference>
<dbReference type="RefSeq" id="XP_006823673.1">
    <property type="nucleotide sequence ID" value="XM_006823610.1"/>
</dbReference>
<feature type="domain" description="SRCR" evidence="9">
    <location>
        <begin position="2"/>
        <end position="106"/>
    </location>
</feature>
<dbReference type="InterPro" id="IPR036772">
    <property type="entry name" value="SRCR-like_dom_sf"/>
</dbReference>
<proteinExistence type="predicted"/>
<keyword evidence="7" id="KW-0472">Membrane</keyword>
<dbReference type="SUPFAM" id="SSF56487">
    <property type="entry name" value="SRCR-like"/>
    <property type="match status" value="1"/>
</dbReference>
<dbReference type="CDD" id="cd00033">
    <property type="entry name" value="CCP"/>
    <property type="match status" value="2"/>
</dbReference>
<feature type="disulfide bond" evidence="4">
    <location>
        <begin position="75"/>
        <end position="85"/>
    </location>
</feature>
<evidence type="ECO:0000256" key="6">
    <source>
        <dbReference type="SAM" id="MobiDB-lite"/>
    </source>
</evidence>
<evidence type="ECO:0000259" key="8">
    <source>
        <dbReference type="PROSITE" id="PS01180"/>
    </source>
</evidence>
<evidence type="ECO:0000259" key="9">
    <source>
        <dbReference type="PROSITE" id="PS50287"/>
    </source>
</evidence>
<dbReference type="SMART" id="SM00032">
    <property type="entry name" value="CCP"/>
    <property type="match status" value="2"/>
</dbReference>
<dbReference type="PANTHER" id="PTHR45656">
    <property type="entry name" value="PROTEIN CBR-CLEC-78"/>
    <property type="match status" value="1"/>
</dbReference>
<protein>
    <submittedName>
        <fullName evidence="12">Uncharacterized protein LOC102804394</fullName>
    </submittedName>
</protein>
<evidence type="ECO:0000259" key="10">
    <source>
        <dbReference type="PROSITE" id="PS50923"/>
    </source>
</evidence>
<reference evidence="12" key="1">
    <citation type="submission" date="2025-08" db="UniProtKB">
        <authorList>
            <consortium name="RefSeq"/>
        </authorList>
    </citation>
    <scope>IDENTIFICATION</scope>
    <source>
        <tissue evidence="12">Testes</tissue>
    </source>
</reference>
<name>A0ABM0MUI2_SACKO</name>
<dbReference type="SUPFAM" id="SSF49854">
    <property type="entry name" value="Spermadhesin, CUB domain"/>
    <property type="match status" value="1"/>
</dbReference>
<feature type="domain" description="CUB" evidence="8">
    <location>
        <begin position="223"/>
        <end position="326"/>
    </location>
</feature>
<keyword evidence="7" id="KW-0812">Transmembrane</keyword>
<dbReference type="GeneID" id="102804394"/>
<dbReference type="InterPro" id="IPR000859">
    <property type="entry name" value="CUB_dom"/>
</dbReference>
<dbReference type="SUPFAM" id="SSF57535">
    <property type="entry name" value="Complement control module/SCR domain"/>
    <property type="match status" value="2"/>
</dbReference>
<dbReference type="PROSITE" id="PS50923">
    <property type="entry name" value="SUSHI"/>
    <property type="match status" value="1"/>
</dbReference>
<feature type="domain" description="Sushi" evidence="10">
    <location>
        <begin position="327"/>
        <end position="389"/>
    </location>
</feature>
<dbReference type="SMART" id="SM00042">
    <property type="entry name" value="CUB"/>
    <property type="match status" value="1"/>
</dbReference>
<dbReference type="Pfam" id="PF00431">
    <property type="entry name" value="CUB"/>
    <property type="match status" value="1"/>
</dbReference>
<feature type="disulfide bond" evidence="5">
    <location>
        <begin position="360"/>
        <end position="387"/>
    </location>
</feature>
<evidence type="ECO:0000256" key="3">
    <source>
        <dbReference type="ARBA" id="ARBA00023157"/>
    </source>
</evidence>